<feature type="transmembrane region" description="Helical" evidence="1">
    <location>
        <begin position="97"/>
        <end position="116"/>
    </location>
</feature>
<reference evidence="2" key="1">
    <citation type="journal article" date="2019" name="PLoS Negl. Trop. Dis.">
        <title>Revisiting the worldwide diversity of Leptospira species in the environment.</title>
        <authorList>
            <person name="Vincent A.T."/>
            <person name="Schiettekatte O."/>
            <person name="Bourhy P."/>
            <person name="Veyrier F.J."/>
            <person name="Picardeau M."/>
        </authorList>
    </citation>
    <scope>NUCLEOTIDE SEQUENCE [LARGE SCALE GENOMIC DNA]</scope>
    <source>
        <strain evidence="2">SSS9</strain>
    </source>
</reference>
<name>A0A4R9G8Z9_9LEPT</name>
<proteinExistence type="predicted"/>
<dbReference type="EMBL" id="RQEP01000005">
    <property type="protein sequence ID" value="TGK08011.1"/>
    <property type="molecule type" value="Genomic_DNA"/>
</dbReference>
<sequence>MMFRFVAILLAAYFILAAGLQYNDPDPLHWMLLYLTSAIACVLAAIRKDSLPLLYALMGMASIEIAITANGFFTWLKAGNENLIVAKMSAEKPYIELGREFLGALISLAVAVWLWFRKR</sequence>
<evidence type="ECO:0000256" key="1">
    <source>
        <dbReference type="SAM" id="Phobius"/>
    </source>
</evidence>
<accession>A0A4R9G8Z9</accession>
<dbReference type="Proteomes" id="UP000297453">
    <property type="component" value="Unassembled WGS sequence"/>
</dbReference>
<organism evidence="2 3">
    <name type="scientific">Leptospira semungkisensis</name>
    <dbReference type="NCBI Taxonomy" id="2484985"/>
    <lineage>
        <taxon>Bacteria</taxon>
        <taxon>Pseudomonadati</taxon>
        <taxon>Spirochaetota</taxon>
        <taxon>Spirochaetia</taxon>
        <taxon>Leptospirales</taxon>
        <taxon>Leptospiraceae</taxon>
        <taxon>Leptospira</taxon>
    </lineage>
</organism>
<evidence type="ECO:0008006" key="4">
    <source>
        <dbReference type="Google" id="ProtNLM"/>
    </source>
</evidence>
<protein>
    <recommendedName>
        <fullName evidence="4">Transmembrane family 220, helix</fullName>
    </recommendedName>
</protein>
<feature type="transmembrane region" description="Helical" evidence="1">
    <location>
        <begin position="27"/>
        <end position="46"/>
    </location>
</feature>
<keyword evidence="1" id="KW-1133">Transmembrane helix</keyword>
<dbReference type="Pfam" id="PF15071">
    <property type="entry name" value="TMEM220"/>
    <property type="match status" value="1"/>
</dbReference>
<gene>
    <name evidence="2" type="ORF">EHO59_02545</name>
</gene>
<keyword evidence="1" id="KW-0812">Transmembrane</keyword>
<dbReference type="AlphaFoldDB" id="A0A4R9G8Z9"/>
<dbReference type="OrthoDB" id="329078at2"/>
<evidence type="ECO:0000313" key="3">
    <source>
        <dbReference type="Proteomes" id="UP000297453"/>
    </source>
</evidence>
<keyword evidence="3" id="KW-1185">Reference proteome</keyword>
<feature type="transmembrane region" description="Helical" evidence="1">
    <location>
        <begin position="53"/>
        <end position="77"/>
    </location>
</feature>
<dbReference type="InterPro" id="IPR029377">
    <property type="entry name" value="TMEM220"/>
</dbReference>
<keyword evidence="1" id="KW-0472">Membrane</keyword>
<evidence type="ECO:0000313" key="2">
    <source>
        <dbReference type="EMBL" id="TGK08011.1"/>
    </source>
</evidence>
<comment type="caution">
    <text evidence="2">The sequence shown here is derived from an EMBL/GenBank/DDBJ whole genome shotgun (WGS) entry which is preliminary data.</text>
</comment>